<evidence type="ECO:0000313" key="2">
    <source>
        <dbReference type="Proteomes" id="UP000053690"/>
    </source>
</evidence>
<dbReference type="AlphaFoldDB" id="A0A0X3TW73"/>
<dbReference type="EMBL" id="LQBP01000005">
    <property type="protein sequence ID" value="KUJ78816.1"/>
    <property type="molecule type" value="Genomic_DNA"/>
</dbReference>
<protein>
    <recommendedName>
        <fullName evidence="3">Chalcone isomerase domain-containing protein</fullName>
    </recommendedName>
</protein>
<dbReference type="Proteomes" id="UP000053690">
    <property type="component" value="Unassembled WGS sequence"/>
</dbReference>
<keyword evidence="2" id="KW-1185">Reference proteome</keyword>
<reference evidence="2" key="1">
    <citation type="submission" date="2015-12" db="EMBL/GenBank/DDBJ databases">
        <authorList>
            <person name="Zhang G."/>
            <person name="Stingl U."/>
        </authorList>
    </citation>
    <scope>NUCLEOTIDE SEQUENCE [LARGE SCALE GENOMIC DNA]</scope>
    <source>
        <strain evidence="2">ZGT108</strain>
    </source>
</reference>
<organism evidence="1 2">
    <name type="scientific">Ruegeria profundi</name>
    <dbReference type="NCBI Taxonomy" id="1685378"/>
    <lineage>
        <taxon>Bacteria</taxon>
        <taxon>Pseudomonadati</taxon>
        <taxon>Pseudomonadota</taxon>
        <taxon>Alphaproteobacteria</taxon>
        <taxon>Rhodobacterales</taxon>
        <taxon>Roseobacteraceae</taxon>
        <taxon>Ruegeria</taxon>
    </lineage>
</organism>
<evidence type="ECO:0000313" key="1">
    <source>
        <dbReference type="EMBL" id="KUJ78816.1"/>
    </source>
</evidence>
<gene>
    <name evidence="1" type="ORF">AVO44_10500</name>
</gene>
<comment type="caution">
    <text evidence="1">The sequence shown here is derived from an EMBL/GenBank/DDBJ whole genome shotgun (WGS) entry which is preliminary data.</text>
</comment>
<evidence type="ECO:0008006" key="3">
    <source>
        <dbReference type="Google" id="ProtNLM"/>
    </source>
</evidence>
<proteinExistence type="predicted"/>
<dbReference type="OrthoDB" id="8527419at2"/>
<accession>A0A0X3TW73</accession>
<sequence length="181" mass="19914">MERLKKTRSFLHRLIPDACRTVLVSLVILAPGGLAASPINQTLSDAQLKGSATFRFLGVPVYDAKLFTSQGDAFNWNEDFGIQLTYRKNLKQKALVESTLDEMARQGNPAPTAGQLEQCFQGVSRGDNYVAISEGANQVGFWRNGQKTCTLSYPGAKRAFMSIFLGNDTRSASFTRQLKGQ</sequence>
<dbReference type="STRING" id="1685378.AVO44_10500"/>
<name>A0A0X3TW73_9RHOB</name>
<dbReference type="RefSeq" id="WP_068336512.1">
    <property type="nucleotide sequence ID" value="NZ_LQBP01000005.1"/>
</dbReference>